<dbReference type="OMA" id="CSELWKS"/>
<keyword evidence="5" id="KW-0325">Glycoprotein</keyword>
<sequence>MARTLLHLTSSIIVCALICFNFFTVDAKDHHPRPMLLPLQLTSRNHSQQRHLDNIRRHLQQSGFSSSTPNARMRLYDDLLSNGYYTTRLWIGTPPQEFALIVDTGSTVTYVPCSSCAHCGKHQDPRFQPDLSSTYQPVKCNPSCNCDDEQKQCTYDRRYAEMSSSSGVLGEDIVSFGNESELVPQRAVFGCENRETGDLYSQRADGIMGLGRGQLSIVDQLVDKSVIGDSFSLCYGGMDVGGGAMVLGKITPPPEMVFSHSDPFRSPYYNIELKEMHVAGKRLKLPTGVFDGRHGTVLDSGTTYAYFQKDAFVAFRDAILREVHSLKRVRGPDPNYDDICFSGAGRDVSQLSKSFPEVEMVFNNGNKLLLSPENYLFRHTKLIGAYCLGIFANTESTTLLGGIVVRNTLVTYDRDNDRIGFLKTNCSELWRRVKISGAPAPAPSVSQSNDTNLEIPPASARSGSPANVLPGSFHIGFITFDMSISTNDSKLKLNFKELGQLISKELEVDNSQVRLLNVTSKGNDYLVRWGIFPTSSASYISNSTALGIILRLRDHRLQFPERFGNYKLVEWNAEPQRKSSWWLHHLLAVVLGCIITLSLSAIGIWLVIRHRRQSVTAYEPVASPTPEQELQPLQT</sequence>
<evidence type="ECO:0000256" key="5">
    <source>
        <dbReference type="ARBA" id="ARBA00023180"/>
    </source>
</evidence>
<evidence type="ECO:0000256" key="1">
    <source>
        <dbReference type="ARBA" id="ARBA00007447"/>
    </source>
</evidence>
<evidence type="ECO:0000256" key="4">
    <source>
        <dbReference type="ARBA" id="ARBA00022801"/>
    </source>
</evidence>
<keyword evidence="4 6" id="KW-0378">Hydrolase</keyword>
<dbReference type="InterPro" id="IPR001969">
    <property type="entry name" value="Aspartic_peptidase_AS"/>
</dbReference>
<dbReference type="FunFam" id="2.40.70.10:FF:000025">
    <property type="entry name" value="Aspartyl protease family protein"/>
    <property type="match status" value="1"/>
</dbReference>
<evidence type="ECO:0000256" key="2">
    <source>
        <dbReference type="ARBA" id="ARBA00022670"/>
    </source>
</evidence>
<dbReference type="FunFam" id="2.40.70.10:FF:000030">
    <property type="entry name" value="Eukaryotic aspartyl protease family protein"/>
    <property type="match status" value="1"/>
</dbReference>
<dbReference type="InterPro" id="IPR033121">
    <property type="entry name" value="PEPTIDASE_A1"/>
</dbReference>
<dbReference type="SUPFAM" id="SSF50630">
    <property type="entry name" value="Acid proteases"/>
    <property type="match status" value="1"/>
</dbReference>
<keyword evidence="2 6" id="KW-0645">Protease</keyword>
<evidence type="ECO:0000313" key="8">
    <source>
        <dbReference type="Proteomes" id="UP000032142"/>
    </source>
</evidence>
<dbReference type="PROSITE" id="PS00141">
    <property type="entry name" value="ASP_PROTEASE"/>
    <property type="match status" value="1"/>
</dbReference>
<keyword evidence="8" id="KW-1185">Reference proteome</keyword>
<proteinExistence type="inferred from homology"/>
<protein>
    <submittedName>
        <fullName evidence="7">Uncharacterized protein</fullName>
    </submittedName>
</protein>
<reference evidence="8" key="1">
    <citation type="submission" date="2014-09" db="EMBL/GenBank/DDBJ databases">
        <authorList>
            <person name="Mudge J."/>
            <person name="Ramaraj T."/>
            <person name="Lindquist I.E."/>
            <person name="Bharti A.K."/>
            <person name="Sundararajan A."/>
            <person name="Cameron C.T."/>
            <person name="Woodward J.E."/>
            <person name="May G.D."/>
            <person name="Brubaker C."/>
            <person name="Broadhvest J."/>
            <person name="Wilkins T.A."/>
        </authorList>
    </citation>
    <scope>NUCLEOTIDE SEQUENCE</scope>
    <source>
        <strain evidence="8">cv. AKA8401</strain>
    </source>
</reference>
<keyword evidence="3 6" id="KW-0064">Aspartyl protease</keyword>
<comment type="caution">
    <text evidence="7">The sequence shown here is derived from an EMBL/GenBank/DDBJ whole genome shotgun (WGS) entry which is preliminary data.</text>
</comment>
<evidence type="ECO:0000256" key="3">
    <source>
        <dbReference type="ARBA" id="ARBA00022750"/>
    </source>
</evidence>
<dbReference type="PANTHER" id="PTHR13683">
    <property type="entry name" value="ASPARTYL PROTEASES"/>
    <property type="match status" value="1"/>
</dbReference>
<dbReference type="GO" id="GO:0004190">
    <property type="term" value="F:aspartic-type endopeptidase activity"/>
    <property type="evidence" value="ECO:0007669"/>
    <property type="project" value="UniProtKB-KW"/>
</dbReference>
<dbReference type="Gene3D" id="2.40.70.10">
    <property type="entry name" value="Acid Proteases"/>
    <property type="match status" value="2"/>
</dbReference>
<dbReference type="InterPro" id="IPR032861">
    <property type="entry name" value="TAXi_N"/>
</dbReference>
<accession>A0A0B0MTE6</accession>
<dbReference type="InterPro" id="IPR001461">
    <property type="entry name" value="Aspartic_peptidase_A1"/>
</dbReference>
<dbReference type="InterPro" id="IPR021109">
    <property type="entry name" value="Peptidase_aspartic_dom_sf"/>
</dbReference>
<dbReference type="PRINTS" id="PR00792">
    <property type="entry name" value="PEPSIN"/>
</dbReference>
<dbReference type="EMBL" id="JRRC01428656">
    <property type="protein sequence ID" value="KHG05353.1"/>
    <property type="molecule type" value="Genomic_DNA"/>
</dbReference>
<comment type="similarity">
    <text evidence="1 6">Belongs to the peptidase A1 family.</text>
</comment>
<dbReference type="InterPro" id="IPR034161">
    <property type="entry name" value="Pepsin-like_plant"/>
</dbReference>
<evidence type="ECO:0000313" key="7">
    <source>
        <dbReference type="EMBL" id="KHG05353.1"/>
    </source>
</evidence>
<dbReference type="AlphaFoldDB" id="A0A0B0MTE6"/>
<dbReference type="InterPro" id="IPR032799">
    <property type="entry name" value="TAXi_C"/>
</dbReference>
<dbReference type="GO" id="GO:0006508">
    <property type="term" value="P:proteolysis"/>
    <property type="evidence" value="ECO:0007669"/>
    <property type="project" value="UniProtKB-KW"/>
</dbReference>
<evidence type="ECO:0000256" key="6">
    <source>
        <dbReference type="RuleBase" id="RU000454"/>
    </source>
</evidence>
<dbReference type="CDD" id="cd05476">
    <property type="entry name" value="pepsin_A_like_plant"/>
    <property type="match status" value="1"/>
</dbReference>
<name>A0A0B0MTE6_GOSAR</name>
<dbReference type="PROSITE" id="PS51767">
    <property type="entry name" value="PEPTIDASE_A1"/>
    <property type="match status" value="1"/>
</dbReference>
<dbReference type="Pfam" id="PF14543">
    <property type="entry name" value="TAXi_N"/>
    <property type="match status" value="1"/>
</dbReference>
<dbReference type="Proteomes" id="UP000032142">
    <property type="component" value="Unassembled WGS sequence"/>
</dbReference>
<dbReference type="PANTHER" id="PTHR13683:SF895">
    <property type="entry name" value="EUKARYOTIC ASPARTYL PROTEASE FAMILY PROTEIN"/>
    <property type="match status" value="1"/>
</dbReference>
<gene>
    <name evidence="7" type="ORF">F383_31391</name>
</gene>
<dbReference type="Pfam" id="PF14541">
    <property type="entry name" value="TAXi_C"/>
    <property type="match status" value="1"/>
</dbReference>
<organism evidence="7 8">
    <name type="scientific">Gossypium arboreum</name>
    <name type="common">Tree cotton</name>
    <name type="synonym">Gossypium nanking</name>
    <dbReference type="NCBI Taxonomy" id="29729"/>
    <lineage>
        <taxon>Eukaryota</taxon>
        <taxon>Viridiplantae</taxon>
        <taxon>Streptophyta</taxon>
        <taxon>Embryophyta</taxon>
        <taxon>Tracheophyta</taxon>
        <taxon>Spermatophyta</taxon>
        <taxon>Magnoliopsida</taxon>
        <taxon>eudicotyledons</taxon>
        <taxon>Gunneridae</taxon>
        <taxon>Pentapetalae</taxon>
        <taxon>rosids</taxon>
        <taxon>malvids</taxon>
        <taxon>Malvales</taxon>
        <taxon>Malvaceae</taxon>
        <taxon>Malvoideae</taxon>
        <taxon>Gossypium</taxon>
    </lineage>
</organism>